<sequence length="229" mass="25564">MYRDFSLNTFQNKTNSSTVITENEQCSESLKCNPNENSSLNSGSSSKNSSNAVISEFSDLDTSPDPDKISTIIPISICKELNAHRFQYTVSTENDTAGCSSSDLDMDISVSDICNFHIEGKCDSTEVLVEMPKTKSIFTSMCNFKNQENKTLDVYETDKIFSNNLNTSNEQLASLIFNTQIISSDQNNFHLNRNNQLDSCLKDNLDSPIDAQSTDDNILKEKRGIEKSK</sequence>
<feature type="compositionally biased region" description="Basic and acidic residues" evidence="1">
    <location>
        <begin position="217"/>
        <end position="229"/>
    </location>
</feature>
<dbReference type="Proteomes" id="UP001054945">
    <property type="component" value="Unassembled WGS sequence"/>
</dbReference>
<keyword evidence="3" id="KW-1185">Reference proteome</keyword>
<organism evidence="2 3">
    <name type="scientific">Caerostris extrusa</name>
    <name type="common">Bark spider</name>
    <name type="synonym">Caerostris bankana</name>
    <dbReference type="NCBI Taxonomy" id="172846"/>
    <lineage>
        <taxon>Eukaryota</taxon>
        <taxon>Metazoa</taxon>
        <taxon>Ecdysozoa</taxon>
        <taxon>Arthropoda</taxon>
        <taxon>Chelicerata</taxon>
        <taxon>Arachnida</taxon>
        <taxon>Araneae</taxon>
        <taxon>Araneomorphae</taxon>
        <taxon>Entelegynae</taxon>
        <taxon>Araneoidea</taxon>
        <taxon>Araneidae</taxon>
        <taxon>Caerostris</taxon>
    </lineage>
</organism>
<feature type="compositionally biased region" description="Low complexity" evidence="1">
    <location>
        <begin position="33"/>
        <end position="50"/>
    </location>
</feature>
<accession>A0AAV4NMT6</accession>
<dbReference type="EMBL" id="BPLR01021039">
    <property type="protein sequence ID" value="GIX85251.1"/>
    <property type="molecule type" value="Genomic_DNA"/>
</dbReference>
<comment type="caution">
    <text evidence="2">The sequence shown here is derived from an EMBL/GenBank/DDBJ whole genome shotgun (WGS) entry which is preliminary data.</text>
</comment>
<dbReference type="AlphaFoldDB" id="A0AAV4NMT6"/>
<name>A0AAV4NMT6_CAEEX</name>
<evidence type="ECO:0000256" key="1">
    <source>
        <dbReference type="SAM" id="MobiDB-lite"/>
    </source>
</evidence>
<evidence type="ECO:0000313" key="2">
    <source>
        <dbReference type="EMBL" id="GIX85251.1"/>
    </source>
</evidence>
<proteinExistence type="predicted"/>
<reference evidence="2 3" key="1">
    <citation type="submission" date="2021-06" db="EMBL/GenBank/DDBJ databases">
        <title>Caerostris extrusa draft genome.</title>
        <authorList>
            <person name="Kono N."/>
            <person name="Arakawa K."/>
        </authorList>
    </citation>
    <scope>NUCLEOTIDE SEQUENCE [LARGE SCALE GENOMIC DNA]</scope>
</reference>
<protein>
    <submittedName>
        <fullName evidence="2">Uncharacterized protein</fullName>
    </submittedName>
</protein>
<evidence type="ECO:0000313" key="3">
    <source>
        <dbReference type="Proteomes" id="UP001054945"/>
    </source>
</evidence>
<feature type="region of interest" description="Disordered" evidence="1">
    <location>
        <begin position="208"/>
        <end position="229"/>
    </location>
</feature>
<feature type="region of interest" description="Disordered" evidence="1">
    <location>
        <begin position="30"/>
        <end position="50"/>
    </location>
</feature>
<gene>
    <name evidence="2" type="ORF">CEXT_551011</name>
</gene>